<feature type="region of interest" description="Disordered" evidence="1">
    <location>
        <begin position="383"/>
        <end position="403"/>
    </location>
</feature>
<evidence type="ECO:0000256" key="1">
    <source>
        <dbReference type="SAM" id="MobiDB-lite"/>
    </source>
</evidence>
<name>A0A9P1G9F8_9DINO</name>
<reference evidence="2" key="1">
    <citation type="submission" date="2022-10" db="EMBL/GenBank/DDBJ databases">
        <authorList>
            <person name="Chen Y."/>
            <person name="Dougan E. K."/>
            <person name="Chan C."/>
            <person name="Rhodes N."/>
            <person name="Thang M."/>
        </authorList>
    </citation>
    <scope>NUCLEOTIDE SEQUENCE</scope>
</reference>
<dbReference type="Proteomes" id="UP001152797">
    <property type="component" value="Unassembled WGS sequence"/>
</dbReference>
<feature type="compositionally biased region" description="Basic residues" evidence="1">
    <location>
        <begin position="302"/>
        <end position="316"/>
    </location>
</feature>
<organism evidence="2">
    <name type="scientific">Cladocopium goreaui</name>
    <dbReference type="NCBI Taxonomy" id="2562237"/>
    <lineage>
        <taxon>Eukaryota</taxon>
        <taxon>Sar</taxon>
        <taxon>Alveolata</taxon>
        <taxon>Dinophyceae</taxon>
        <taxon>Suessiales</taxon>
        <taxon>Symbiodiniaceae</taxon>
        <taxon>Cladocopium</taxon>
    </lineage>
</organism>
<evidence type="ECO:0000313" key="4">
    <source>
        <dbReference type="Proteomes" id="UP001152797"/>
    </source>
</evidence>
<reference evidence="3 4" key="2">
    <citation type="submission" date="2024-05" db="EMBL/GenBank/DDBJ databases">
        <authorList>
            <person name="Chen Y."/>
            <person name="Shah S."/>
            <person name="Dougan E. K."/>
            <person name="Thang M."/>
            <person name="Chan C."/>
        </authorList>
    </citation>
    <scope>NUCLEOTIDE SEQUENCE [LARGE SCALE GENOMIC DNA]</scope>
</reference>
<dbReference type="EMBL" id="CAMXCT010003458">
    <property type="protein sequence ID" value="CAI4004616.1"/>
    <property type="molecule type" value="Genomic_DNA"/>
</dbReference>
<dbReference type="AlphaFoldDB" id="A0A9P1G9F8"/>
<dbReference type="OrthoDB" id="407925at2759"/>
<dbReference type="EMBL" id="CAMXCT020003458">
    <property type="protein sequence ID" value="CAL1157991.1"/>
    <property type="molecule type" value="Genomic_DNA"/>
</dbReference>
<sequence>MMSSLAAALRRICMPKPASGKLEVSQEIHRQFKAGGQQRKCLLDMLVKSKGNKEVFLKTIEHQQKKSRKNNLHVEKGFYTKANMKKDLGWDADRIKAAVKYCADPRRAKTHVRRDKYQSHIKEYWVDVQTTGSFDDENEETFVDKTTGEGQAASFDLGLPATDPCAAARGEDEPEPVDTDHEVDDDMDDGTSSRMSRTRVPPRSEVQKEHALEAIENVGTVMSQLLKVQSRMEIARDKLSNIDGNEAQESMAKVEKFRTSLMKLHDELADLKSFFDGHMSDDAFDDGTILKAPRAASATPKAKAKSKAAPKKRSKKAAPVEDEEEAPPTTRGRGKPLQGDDDDRLSASAWLPSRAGFPASTVCEINFDRQFYLREGIKFDLGNRSLQKSPRPPPEAPAPAKFKSGPAAKALAKAVASGATWLWSWFWGYQKLKLAPLPGHFGKSFHTLFVHNFADYGLAADIPLSFYDVGLKGKHPALALSDIVKCFDQKNKLEVLTQGHGEREFKQFWETWRLVQPKHPIFETHRGREEQCIPVCVHCDEGTTLKKRSIMIIQVEPLMGKGTRKRKSTQDEPGCNLLGSSVTNRVLWSVMLSRVYSGKKLGNKPLLKLIDHLATQLSGAFYNGFDLARESKKIYMVPIAMKGDWPALAKVGTLLRHFGWQVKSGNGGGHGICHLCQADRPSFENWHDVSWANMCKMHNGCLLPWVREPGLLAAVPIPDEYKAEFFRFDIFHALHKGLMADMAANAIVCCFDGEVFGAGSFERLCDVCFAELKEFCRSHSMTLHMSGLTRTLLGFMRSSDYPTGNWFKGADTVCILAFLESRIAESLADLDDSAKSLFSEIYEMIAAANSFMRCIYHSALWLTSDERDHLLISGHKCVNYFHKCAQRAFDAHVTRWKYMPKIHLFGEILFFLERDKRRNIPSLNPLSFCTQQDEDFVGRIAVLSRAVSVRTVHSRTIGRYLVSLASSW</sequence>
<comment type="caution">
    <text evidence="2">The sequence shown here is derived from an EMBL/GenBank/DDBJ whole genome shotgun (WGS) entry which is preliminary data.</text>
</comment>
<evidence type="ECO:0000313" key="2">
    <source>
        <dbReference type="EMBL" id="CAI4004616.1"/>
    </source>
</evidence>
<accession>A0A9P1G9F8</accession>
<feature type="compositionally biased region" description="Acidic residues" evidence="1">
    <location>
        <begin position="172"/>
        <end position="189"/>
    </location>
</feature>
<gene>
    <name evidence="2" type="ORF">C1SCF055_LOCUS30392</name>
</gene>
<keyword evidence="4" id="KW-1185">Reference proteome</keyword>
<evidence type="ECO:0000313" key="3">
    <source>
        <dbReference type="EMBL" id="CAL4791928.1"/>
    </source>
</evidence>
<feature type="region of interest" description="Disordered" evidence="1">
    <location>
        <begin position="165"/>
        <end position="206"/>
    </location>
</feature>
<proteinExistence type="predicted"/>
<protein>
    <submittedName>
        <fullName evidence="2">Uncharacterized protein</fullName>
    </submittedName>
</protein>
<feature type="region of interest" description="Disordered" evidence="1">
    <location>
        <begin position="294"/>
        <end position="345"/>
    </location>
</feature>
<dbReference type="EMBL" id="CAMXCT030003458">
    <property type="protein sequence ID" value="CAL4791928.1"/>
    <property type="molecule type" value="Genomic_DNA"/>
</dbReference>